<protein>
    <submittedName>
        <fullName evidence="2">Uncharacterized protein</fullName>
    </submittedName>
</protein>
<dbReference type="AlphaFoldDB" id="A0A0A9BZR1"/>
<proteinExistence type="predicted"/>
<accession>A0A0A9BZR1</accession>
<reference evidence="2" key="1">
    <citation type="submission" date="2014-09" db="EMBL/GenBank/DDBJ databases">
        <authorList>
            <person name="Magalhaes I.L.F."/>
            <person name="Oliveira U."/>
            <person name="Santos F.R."/>
            <person name="Vidigal T.H.D.A."/>
            <person name="Brescovit A.D."/>
            <person name="Santos A.J."/>
        </authorList>
    </citation>
    <scope>NUCLEOTIDE SEQUENCE</scope>
    <source>
        <tissue evidence="2">Shoot tissue taken approximately 20 cm above the soil surface</tissue>
    </source>
</reference>
<evidence type="ECO:0000313" key="2">
    <source>
        <dbReference type="EMBL" id="JAD68816.1"/>
    </source>
</evidence>
<dbReference type="EMBL" id="GBRH01229079">
    <property type="protein sequence ID" value="JAD68816.1"/>
    <property type="molecule type" value="Transcribed_RNA"/>
</dbReference>
<name>A0A0A9BZR1_ARUDO</name>
<evidence type="ECO:0000256" key="1">
    <source>
        <dbReference type="SAM" id="MobiDB-lite"/>
    </source>
</evidence>
<sequence>MTYVTARKLQVIRNKSNAIYCPKSEPSPLTKSEHREKKNKSTCSCSRI</sequence>
<organism evidence="2">
    <name type="scientific">Arundo donax</name>
    <name type="common">Giant reed</name>
    <name type="synonym">Donax arundinaceus</name>
    <dbReference type="NCBI Taxonomy" id="35708"/>
    <lineage>
        <taxon>Eukaryota</taxon>
        <taxon>Viridiplantae</taxon>
        <taxon>Streptophyta</taxon>
        <taxon>Embryophyta</taxon>
        <taxon>Tracheophyta</taxon>
        <taxon>Spermatophyta</taxon>
        <taxon>Magnoliopsida</taxon>
        <taxon>Liliopsida</taxon>
        <taxon>Poales</taxon>
        <taxon>Poaceae</taxon>
        <taxon>PACMAD clade</taxon>
        <taxon>Arundinoideae</taxon>
        <taxon>Arundineae</taxon>
        <taxon>Arundo</taxon>
    </lineage>
</organism>
<feature type="region of interest" description="Disordered" evidence="1">
    <location>
        <begin position="23"/>
        <end position="48"/>
    </location>
</feature>
<reference evidence="2" key="2">
    <citation type="journal article" date="2015" name="Data Brief">
        <title>Shoot transcriptome of the giant reed, Arundo donax.</title>
        <authorList>
            <person name="Barrero R.A."/>
            <person name="Guerrero F.D."/>
            <person name="Moolhuijzen P."/>
            <person name="Goolsby J.A."/>
            <person name="Tidwell J."/>
            <person name="Bellgard S.E."/>
            <person name="Bellgard M.I."/>
        </authorList>
    </citation>
    <scope>NUCLEOTIDE SEQUENCE</scope>
    <source>
        <tissue evidence="2">Shoot tissue taken approximately 20 cm above the soil surface</tissue>
    </source>
</reference>